<dbReference type="GeneID" id="19893814"/>
<dbReference type="HOGENOM" id="CLU_033007_1_1_1"/>
<dbReference type="STRING" id="1069680.M7PMI0"/>
<keyword evidence="6 7" id="KW-0472">Membrane</keyword>
<evidence type="ECO:0000313" key="8">
    <source>
        <dbReference type="EMBL" id="EMR11679.1"/>
    </source>
</evidence>
<keyword evidence="9" id="KW-1185">Reference proteome</keyword>
<keyword evidence="5 7" id="KW-1133">Transmembrane helix</keyword>
<dbReference type="GO" id="GO:0000139">
    <property type="term" value="C:Golgi membrane"/>
    <property type="evidence" value="ECO:0007669"/>
    <property type="project" value="TreeGrafter"/>
</dbReference>
<dbReference type="AlphaFoldDB" id="M7PMI0"/>
<feature type="transmembrane region" description="Helical" evidence="7">
    <location>
        <begin position="71"/>
        <end position="89"/>
    </location>
</feature>
<feature type="transmembrane region" description="Helical" evidence="7">
    <location>
        <begin position="6"/>
        <end position="27"/>
    </location>
</feature>
<dbReference type="Proteomes" id="UP000011958">
    <property type="component" value="Unassembled WGS sequence"/>
</dbReference>
<keyword evidence="4 7" id="KW-0812">Transmembrane</keyword>
<feature type="transmembrane region" description="Helical" evidence="7">
    <location>
        <begin position="281"/>
        <end position="305"/>
    </location>
</feature>
<comment type="caution">
    <text evidence="8">The sequence shown here is derived from an EMBL/GenBank/DDBJ whole genome shotgun (WGS) entry which is preliminary data.</text>
</comment>
<feature type="transmembrane region" description="Helical" evidence="7">
    <location>
        <begin position="39"/>
        <end position="59"/>
    </location>
</feature>
<evidence type="ECO:0000256" key="7">
    <source>
        <dbReference type="SAM" id="Phobius"/>
    </source>
</evidence>
<evidence type="ECO:0000313" key="9">
    <source>
        <dbReference type="Proteomes" id="UP000011958"/>
    </source>
</evidence>
<dbReference type="PANTHER" id="PTHR10778">
    <property type="entry name" value="SOLUTE CARRIER FAMILY 35 MEMBER B"/>
    <property type="match status" value="1"/>
</dbReference>
<gene>
    <name evidence="8" type="ORF">PNEG_00116</name>
</gene>
<dbReference type="VEuPathDB" id="FungiDB:PNEG_00116"/>
<evidence type="ECO:0000256" key="6">
    <source>
        <dbReference type="ARBA" id="ARBA00023136"/>
    </source>
</evidence>
<feature type="transmembrane region" description="Helical" evidence="7">
    <location>
        <begin position="257"/>
        <end position="275"/>
    </location>
</feature>
<evidence type="ECO:0000256" key="5">
    <source>
        <dbReference type="ARBA" id="ARBA00022989"/>
    </source>
</evidence>
<comment type="subcellular location">
    <subcellularLocation>
        <location evidence="1">Endomembrane system</location>
        <topology evidence="1">Multi-pass membrane protein</topology>
    </subcellularLocation>
</comment>
<dbReference type="InterPro" id="IPR013657">
    <property type="entry name" value="SCL35B1-4/HUT1"/>
</dbReference>
<dbReference type="EMBL" id="AFWA02000005">
    <property type="protein sequence ID" value="EMR11679.1"/>
    <property type="molecule type" value="Genomic_DNA"/>
</dbReference>
<feature type="transmembrane region" description="Helical" evidence="7">
    <location>
        <begin position="161"/>
        <end position="178"/>
    </location>
</feature>
<dbReference type="Pfam" id="PF08449">
    <property type="entry name" value="UAA"/>
    <property type="match status" value="1"/>
</dbReference>
<keyword evidence="3" id="KW-0762">Sugar transport</keyword>
<dbReference type="eggNOG" id="KOG1583">
    <property type="taxonomic scope" value="Eukaryota"/>
</dbReference>
<dbReference type="GO" id="GO:0005462">
    <property type="term" value="F:UDP-N-acetylglucosamine transmembrane transporter activity"/>
    <property type="evidence" value="ECO:0007669"/>
    <property type="project" value="TreeGrafter"/>
</dbReference>
<dbReference type="SUPFAM" id="SSF103481">
    <property type="entry name" value="Multidrug resistance efflux transporter EmrE"/>
    <property type="match status" value="1"/>
</dbReference>
<proteinExistence type="predicted"/>
<evidence type="ECO:0000256" key="4">
    <source>
        <dbReference type="ARBA" id="ARBA00022692"/>
    </source>
</evidence>
<evidence type="ECO:0000256" key="3">
    <source>
        <dbReference type="ARBA" id="ARBA00022597"/>
    </source>
</evidence>
<dbReference type="GO" id="GO:0005789">
    <property type="term" value="C:endoplasmic reticulum membrane"/>
    <property type="evidence" value="ECO:0007669"/>
    <property type="project" value="TreeGrafter"/>
</dbReference>
<accession>M7PMI0</accession>
<dbReference type="InterPro" id="IPR037185">
    <property type="entry name" value="EmrE-like"/>
</dbReference>
<feature type="transmembrane region" description="Helical" evidence="7">
    <location>
        <begin position="127"/>
        <end position="149"/>
    </location>
</feature>
<name>M7PMI0_PNEMU</name>
<organism evidence="8 9">
    <name type="scientific">Pneumocystis murina (strain B123)</name>
    <name type="common">Mouse pneumocystis pneumonia agent</name>
    <name type="synonym">Pneumocystis carinii f. sp. muris</name>
    <dbReference type="NCBI Taxonomy" id="1069680"/>
    <lineage>
        <taxon>Eukaryota</taxon>
        <taxon>Fungi</taxon>
        <taxon>Dikarya</taxon>
        <taxon>Ascomycota</taxon>
        <taxon>Taphrinomycotina</taxon>
        <taxon>Pneumocystomycetes</taxon>
        <taxon>Pneumocystaceae</taxon>
        <taxon>Pneumocystis</taxon>
    </lineage>
</organism>
<dbReference type="GO" id="GO:0005464">
    <property type="term" value="F:UDP-xylose transmembrane transporter activity"/>
    <property type="evidence" value="ECO:0007669"/>
    <property type="project" value="TreeGrafter"/>
</dbReference>
<dbReference type="OrthoDB" id="999962at2759"/>
<feature type="transmembrane region" description="Helical" evidence="7">
    <location>
        <begin position="312"/>
        <end position="330"/>
    </location>
</feature>
<sequence length="345" mass="40201">MLHIFLSQYSLILLLIFGGCCSNIFVLETIIKKEPNSGLLITFFQFLYITIEGLIYNFFTRSTLLIKRNVPIRSWMIIVSLFFMATFLNNKAYSYGISVPMHIITQSGGIFILVILEWLYINKKPNIYEILAIMILTSGVIIANISNISKKYSSDLSMPEYTKGIIILIISQILRSFMSIYMEKTFKLYSPNWKEVNFYMHFFSFLFYIPMLPKIYSQTKLFNCFQTPFISQKNLSTNLYKYLDIFLKFKIPKTSNYLFYLYINIITQSLCVQGINRLNVISTALTANIILNLRKFISLILSIYMFENKRNFGTISGIILVFSGSIWYSIEVHKKKAINNKSKKS</sequence>
<feature type="transmembrane region" description="Helical" evidence="7">
    <location>
        <begin position="198"/>
        <end position="216"/>
    </location>
</feature>
<feature type="transmembrane region" description="Helical" evidence="7">
    <location>
        <begin position="101"/>
        <end position="121"/>
    </location>
</feature>
<evidence type="ECO:0000256" key="1">
    <source>
        <dbReference type="ARBA" id="ARBA00004127"/>
    </source>
</evidence>
<dbReference type="RefSeq" id="XP_007871974.1">
    <property type="nucleotide sequence ID" value="XM_007873783.1"/>
</dbReference>
<dbReference type="PANTHER" id="PTHR10778:SF4">
    <property type="entry name" value="NUCLEOTIDE SUGAR TRANSPORTER SLC35B4"/>
    <property type="match status" value="1"/>
</dbReference>
<dbReference type="OMA" id="NPFTGWH"/>
<evidence type="ECO:0008006" key="10">
    <source>
        <dbReference type="Google" id="ProtNLM"/>
    </source>
</evidence>
<protein>
    <recommendedName>
        <fullName evidence="10">Sugar phosphate transporter domain-containing protein</fullName>
    </recommendedName>
</protein>
<reference evidence="9" key="1">
    <citation type="journal article" date="2016" name="Nat. Commun.">
        <title>Genome analysis of three Pneumocystis species reveals adaptation mechanisms to life exclusively in mammalian hosts.</title>
        <authorList>
            <person name="Ma L."/>
            <person name="Chen Z."/>
            <person name="Huang D.W."/>
            <person name="Kutty G."/>
            <person name="Ishihara M."/>
            <person name="Wang H."/>
            <person name="Abouelleil A."/>
            <person name="Bishop L."/>
            <person name="Davey E."/>
            <person name="Deng R."/>
            <person name="Deng X."/>
            <person name="Fan L."/>
            <person name="Fantoni G."/>
            <person name="Fitzgerald M."/>
            <person name="Gogineni E."/>
            <person name="Goldberg J.M."/>
            <person name="Handley G."/>
            <person name="Hu X."/>
            <person name="Huber C."/>
            <person name="Jiao X."/>
            <person name="Jones K."/>
            <person name="Levin J.Z."/>
            <person name="Liu Y."/>
            <person name="Macdonald P."/>
            <person name="Melnikov A."/>
            <person name="Raley C."/>
            <person name="Sassi M."/>
            <person name="Sherman B.T."/>
            <person name="Song X."/>
            <person name="Sykes S."/>
            <person name="Tran B."/>
            <person name="Walsh L."/>
            <person name="Xia Y."/>
            <person name="Yang J."/>
            <person name="Young S."/>
            <person name="Zeng Q."/>
            <person name="Zheng X."/>
            <person name="Stephens R."/>
            <person name="Nusbaum C."/>
            <person name="Birren B.W."/>
            <person name="Azadi P."/>
            <person name="Lempicki R.A."/>
            <person name="Cuomo C.A."/>
            <person name="Kovacs J.A."/>
        </authorList>
    </citation>
    <scope>NUCLEOTIDE SEQUENCE [LARGE SCALE GENOMIC DNA]</scope>
    <source>
        <strain evidence="9">B123</strain>
    </source>
</reference>
<evidence type="ECO:0000256" key="2">
    <source>
        <dbReference type="ARBA" id="ARBA00022448"/>
    </source>
</evidence>
<keyword evidence="2" id="KW-0813">Transport</keyword>